<organism evidence="1 2">
    <name type="scientific">Amborella trichopoda</name>
    <dbReference type="NCBI Taxonomy" id="13333"/>
    <lineage>
        <taxon>Eukaryota</taxon>
        <taxon>Viridiplantae</taxon>
        <taxon>Streptophyta</taxon>
        <taxon>Embryophyta</taxon>
        <taxon>Tracheophyta</taxon>
        <taxon>Spermatophyta</taxon>
        <taxon>Magnoliopsida</taxon>
        <taxon>Amborellales</taxon>
        <taxon>Amborellaceae</taxon>
        <taxon>Amborella</taxon>
    </lineage>
</organism>
<name>W1P6S1_AMBTC</name>
<sequence>MRLFLVDWSGFAIPCKLRASPPIVSGQTFRLGWKASYMAINRKVKARKLRPKAEDTRRAEGTEAE</sequence>
<dbReference type="Gramene" id="ERN03628">
    <property type="protein sequence ID" value="ERN03628"/>
    <property type="gene ID" value="AMTR_s00042p00230980"/>
</dbReference>
<proteinExistence type="predicted"/>
<gene>
    <name evidence="1" type="ORF">AMTR_s00042p00230980</name>
</gene>
<dbReference type="AlphaFoldDB" id="W1P6S1"/>
<dbReference type="Proteomes" id="UP000017836">
    <property type="component" value="Unassembled WGS sequence"/>
</dbReference>
<evidence type="ECO:0000313" key="1">
    <source>
        <dbReference type="EMBL" id="ERN03628.1"/>
    </source>
</evidence>
<reference evidence="2" key="1">
    <citation type="journal article" date="2013" name="Science">
        <title>The Amborella genome and the evolution of flowering plants.</title>
        <authorList>
            <consortium name="Amborella Genome Project"/>
        </authorList>
    </citation>
    <scope>NUCLEOTIDE SEQUENCE [LARGE SCALE GENOMIC DNA]</scope>
</reference>
<feature type="non-terminal residue" evidence="1">
    <location>
        <position position="65"/>
    </location>
</feature>
<keyword evidence="2" id="KW-1185">Reference proteome</keyword>
<dbReference type="HOGENOM" id="CLU_2856440_0_0_1"/>
<evidence type="ECO:0000313" key="2">
    <source>
        <dbReference type="Proteomes" id="UP000017836"/>
    </source>
</evidence>
<protein>
    <submittedName>
        <fullName evidence="1">Uncharacterized protein</fullName>
    </submittedName>
</protein>
<dbReference type="EMBL" id="KI394353">
    <property type="protein sequence ID" value="ERN03628.1"/>
    <property type="molecule type" value="Genomic_DNA"/>
</dbReference>
<accession>W1P6S1</accession>